<dbReference type="PANTHER" id="PTHR12560:SF11">
    <property type="entry name" value="CERAMIDE SYNTHASE LAC1-RELATED"/>
    <property type="match status" value="1"/>
</dbReference>
<keyword evidence="5" id="KW-0256">Endoplasmic reticulum</keyword>
<comment type="similarity">
    <text evidence="2">Belongs to the sphingosine N-acyltransferase family.</text>
</comment>
<feature type="compositionally biased region" description="Basic and acidic residues" evidence="10">
    <location>
        <begin position="37"/>
        <end position="49"/>
    </location>
</feature>
<accession>A0AAE8SVP2</accession>
<reference evidence="13" key="1">
    <citation type="submission" date="2018-03" db="EMBL/GenBank/DDBJ databases">
        <authorList>
            <person name="Guldener U."/>
        </authorList>
    </citation>
    <scope>NUCLEOTIDE SEQUENCE</scope>
</reference>
<evidence type="ECO:0000256" key="9">
    <source>
        <dbReference type="PROSITE-ProRule" id="PRU00205"/>
    </source>
</evidence>
<evidence type="ECO:0000256" key="11">
    <source>
        <dbReference type="SAM" id="Phobius"/>
    </source>
</evidence>
<evidence type="ECO:0000256" key="5">
    <source>
        <dbReference type="ARBA" id="ARBA00022824"/>
    </source>
</evidence>
<dbReference type="EMBL" id="ONZQ02000007">
    <property type="protein sequence ID" value="SPO02971.1"/>
    <property type="molecule type" value="Genomic_DNA"/>
</dbReference>
<feature type="transmembrane region" description="Helical" evidence="11">
    <location>
        <begin position="175"/>
        <end position="200"/>
    </location>
</feature>
<keyword evidence="4 9" id="KW-0812">Transmembrane</keyword>
<keyword evidence="3" id="KW-0808">Transferase</keyword>
<sequence>MAANEPFPILNTSADQLHTSPGNGPRRRRRSSLLADRNGEAKAPNDHSQTEPPPIRLSKRSLSIFRLAISRHPSLLPFLIVCAVLATYGLNPTPSNPVHPLIFVSYPGDLVDPATNPQAAGSRLYDKGLLDLVLVSFYVVVLSFTREFFMNEVFRPLSRRLGLPRSKQARFMEQMYTALYFGLSGPAGLYVMSRTPVWYFDPRGMYEGYPHRLQPGVVKFYYLFQAAYWAQQALVLVLGMEKPRKDFKELVAHHIVTLALIGASYRFHFTYMGLGVYLTHDISDFFLATSKMLKYLDSPILAPYYAVFMACWIYMRHYLNLLIIRSLFYEFKTVGPYILDWEAQAYKCDYAFFITLFLLCALQGLNLFWLVYIVRIAWRFLRYSEAEDERSEGEEEEEEEEKEEGDCLDVGVEK</sequence>
<feature type="transmembrane region" description="Helical" evidence="11">
    <location>
        <begin position="220"/>
        <end position="239"/>
    </location>
</feature>
<feature type="domain" description="TLC" evidence="12">
    <location>
        <begin position="166"/>
        <end position="382"/>
    </location>
</feature>
<feature type="region of interest" description="Disordered" evidence="10">
    <location>
        <begin position="1"/>
        <end position="55"/>
    </location>
</feature>
<dbReference type="InterPro" id="IPR016439">
    <property type="entry name" value="Lag1/Lac1-like"/>
</dbReference>
<dbReference type="AlphaFoldDB" id="A0AAE8SVP2"/>
<evidence type="ECO:0000256" key="7">
    <source>
        <dbReference type="ARBA" id="ARBA00023136"/>
    </source>
</evidence>
<evidence type="ECO:0000256" key="8">
    <source>
        <dbReference type="ARBA" id="ARBA00023180"/>
    </source>
</evidence>
<keyword evidence="7 9" id="KW-0472">Membrane</keyword>
<keyword evidence="6 11" id="KW-1133">Transmembrane helix</keyword>
<gene>
    <name evidence="13" type="ORF">DNG_05652</name>
</gene>
<evidence type="ECO:0000313" key="14">
    <source>
        <dbReference type="Proteomes" id="UP001187682"/>
    </source>
</evidence>
<evidence type="ECO:0000313" key="13">
    <source>
        <dbReference type="EMBL" id="SPO02971.1"/>
    </source>
</evidence>
<dbReference type="PIRSF" id="PIRSF005225">
    <property type="entry name" value="LAG1_LAC1"/>
    <property type="match status" value="1"/>
</dbReference>
<comment type="caution">
    <text evidence="13">The sequence shown here is derived from an EMBL/GenBank/DDBJ whole genome shotgun (WGS) entry which is preliminary data.</text>
</comment>
<keyword evidence="8" id="KW-0325">Glycoprotein</keyword>
<feature type="transmembrane region" description="Helical" evidence="11">
    <location>
        <begin position="74"/>
        <end position="91"/>
    </location>
</feature>
<dbReference type="Pfam" id="PF03798">
    <property type="entry name" value="TRAM_LAG1_CLN8"/>
    <property type="match status" value="1"/>
</dbReference>
<feature type="transmembrane region" description="Helical" evidence="11">
    <location>
        <begin position="132"/>
        <end position="154"/>
    </location>
</feature>
<proteinExistence type="inferred from homology"/>
<dbReference type="SMART" id="SM00724">
    <property type="entry name" value="TLC"/>
    <property type="match status" value="1"/>
</dbReference>
<feature type="transmembrane region" description="Helical" evidence="11">
    <location>
        <begin position="298"/>
        <end position="315"/>
    </location>
</feature>
<feature type="compositionally biased region" description="Acidic residues" evidence="10">
    <location>
        <begin position="386"/>
        <end position="407"/>
    </location>
</feature>
<evidence type="ECO:0000259" key="12">
    <source>
        <dbReference type="PROSITE" id="PS50922"/>
    </source>
</evidence>
<evidence type="ECO:0000256" key="2">
    <source>
        <dbReference type="ARBA" id="ARBA00009808"/>
    </source>
</evidence>
<dbReference type="InterPro" id="IPR006634">
    <property type="entry name" value="TLC-dom"/>
</dbReference>
<dbReference type="GO" id="GO:0046513">
    <property type="term" value="P:ceramide biosynthetic process"/>
    <property type="evidence" value="ECO:0007669"/>
    <property type="project" value="InterPro"/>
</dbReference>
<evidence type="ECO:0000256" key="3">
    <source>
        <dbReference type="ARBA" id="ARBA00022679"/>
    </source>
</evidence>
<protein>
    <submittedName>
        <fullName evidence="13">Related to longevity-assurance protein LAG1</fullName>
    </submittedName>
</protein>
<dbReference type="PROSITE" id="PS50922">
    <property type="entry name" value="TLC"/>
    <property type="match status" value="1"/>
</dbReference>
<evidence type="ECO:0000256" key="4">
    <source>
        <dbReference type="ARBA" id="ARBA00022692"/>
    </source>
</evidence>
<name>A0AAE8SVP2_9PEZI</name>
<dbReference type="Proteomes" id="UP001187682">
    <property type="component" value="Unassembled WGS sequence"/>
</dbReference>
<evidence type="ECO:0000256" key="10">
    <source>
        <dbReference type="SAM" id="MobiDB-lite"/>
    </source>
</evidence>
<evidence type="ECO:0000256" key="6">
    <source>
        <dbReference type="ARBA" id="ARBA00022989"/>
    </source>
</evidence>
<feature type="transmembrane region" description="Helical" evidence="11">
    <location>
        <begin position="351"/>
        <end position="374"/>
    </location>
</feature>
<feature type="transmembrane region" description="Helical" evidence="11">
    <location>
        <begin position="251"/>
        <end position="278"/>
    </location>
</feature>
<evidence type="ECO:0000256" key="1">
    <source>
        <dbReference type="ARBA" id="ARBA00004477"/>
    </source>
</evidence>
<comment type="subcellular location">
    <subcellularLocation>
        <location evidence="1">Endoplasmic reticulum membrane</location>
        <topology evidence="1">Multi-pass membrane protein</topology>
    </subcellularLocation>
</comment>
<keyword evidence="14" id="KW-1185">Reference proteome</keyword>
<dbReference type="GO" id="GO:0005789">
    <property type="term" value="C:endoplasmic reticulum membrane"/>
    <property type="evidence" value="ECO:0007669"/>
    <property type="project" value="UniProtKB-SubCell"/>
</dbReference>
<feature type="region of interest" description="Disordered" evidence="10">
    <location>
        <begin position="386"/>
        <end position="414"/>
    </location>
</feature>
<feature type="compositionally biased region" description="Polar residues" evidence="10">
    <location>
        <begin position="10"/>
        <end position="22"/>
    </location>
</feature>
<dbReference type="PANTHER" id="PTHR12560">
    <property type="entry name" value="LONGEVITY ASSURANCE FACTOR 1 LAG1"/>
    <property type="match status" value="1"/>
</dbReference>
<organism evidence="13 14">
    <name type="scientific">Cephalotrichum gorgonifer</name>
    <dbReference type="NCBI Taxonomy" id="2041049"/>
    <lineage>
        <taxon>Eukaryota</taxon>
        <taxon>Fungi</taxon>
        <taxon>Dikarya</taxon>
        <taxon>Ascomycota</taxon>
        <taxon>Pezizomycotina</taxon>
        <taxon>Sordariomycetes</taxon>
        <taxon>Hypocreomycetidae</taxon>
        <taxon>Microascales</taxon>
        <taxon>Microascaceae</taxon>
        <taxon>Cephalotrichum</taxon>
    </lineage>
</organism>
<dbReference type="GO" id="GO:0050291">
    <property type="term" value="F:sphingosine N-acyltransferase activity"/>
    <property type="evidence" value="ECO:0007669"/>
    <property type="project" value="InterPro"/>
</dbReference>